<dbReference type="CDD" id="cd04186">
    <property type="entry name" value="GT_2_like_c"/>
    <property type="match status" value="1"/>
</dbReference>
<dbReference type="Proteomes" id="UP000768462">
    <property type="component" value="Unassembled WGS sequence"/>
</dbReference>
<dbReference type="PANTHER" id="PTHR43179:SF10">
    <property type="entry name" value="GLYCOSYL TRANSFERASE"/>
    <property type="match status" value="1"/>
</dbReference>
<dbReference type="InterPro" id="IPR001173">
    <property type="entry name" value="Glyco_trans_2-like"/>
</dbReference>
<dbReference type="AlphaFoldDB" id="A0A927ZN72"/>
<dbReference type="InterPro" id="IPR029044">
    <property type="entry name" value="Nucleotide-diphossugar_trans"/>
</dbReference>
<dbReference type="EMBL" id="SVCM01000188">
    <property type="protein sequence ID" value="MBE6061646.1"/>
    <property type="molecule type" value="Genomic_DNA"/>
</dbReference>
<accession>A0A927ZN72</accession>
<comment type="caution">
    <text evidence="2">The sequence shown here is derived from an EMBL/GenBank/DDBJ whole genome shotgun (WGS) entry which is preliminary data.</text>
</comment>
<organism evidence="2 3">
    <name type="scientific">Clostridium sulfidigenes</name>
    <dbReference type="NCBI Taxonomy" id="318464"/>
    <lineage>
        <taxon>Bacteria</taxon>
        <taxon>Bacillati</taxon>
        <taxon>Bacillota</taxon>
        <taxon>Clostridia</taxon>
        <taxon>Eubacteriales</taxon>
        <taxon>Clostridiaceae</taxon>
        <taxon>Clostridium</taxon>
    </lineage>
</organism>
<name>A0A927ZN72_9CLOT</name>
<evidence type="ECO:0000259" key="1">
    <source>
        <dbReference type="Pfam" id="PF00535"/>
    </source>
</evidence>
<sequence length="279" mass="32710">MLCSKTIKVYSINYTQGETWMEANKQNKVKVSGCIVTYNNKEDVEICIDSILKYTMGVDLKLYVSDNLSTDLTATNIKEKFKDVTVIINNENNGFGAGHNVVIDKLDSKYHVIINPDIIIDNDVILELVNYMETNPSVGMITPKILNIDGSEQYLPKLRPRFKYLLGGRINALKHYRSEYTMQDVEITKPVEIDFCTGCFMVIRTDLFKKIRGFDDRYFMYFEDADLTREVKKSMKVIFYPYAHVYHKWSRASSKKIKYFIIQVQSMFRYYKKWHMNTD</sequence>
<proteinExistence type="predicted"/>
<dbReference type="Gene3D" id="3.90.550.10">
    <property type="entry name" value="Spore Coat Polysaccharide Biosynthesis Protein SpsA, Chain A"/>
    <property type="match status" value="1"/>
</dbReference>
<dbReference type="PANTHER" id="PTHR43179">
    <property type="entry name" value="RHAMNOSYLTRANSFERASE WBBL"/>
    <property type="match status" value="1"/>
</dbReference>
<gene>
    <name evidence="2" type="ORF">E7215_16005</name>
</gene>
<evidence type="ECO:0000313" key="2">
    <source>
        <dbReference type="EMBL" id="MBE6061646.1"/>
    </source>
</evidence>
<reference evidence="2" key="1">
    <citation type="submission" date="2019-04" db="EMBL/GenBank/DDBJ databases">
        <title>Evolution of Biomass-Degrading Anaerobic Consortia Revealed by Metagenomics.</title>
        <authorList>
            <person name="Peng X."/>
        </authorList>
    </citation>
    <scope>NUCLEOTIDE SEQUENCE</scope>
    <source>
        <strain evidence="2">SIG254</strain>
    </source>
</reference>
<evidence type="ECO:0000313" key="3">
    <source>
        <dbReference type="Proteomes" id="UP000768462"/>
    </source>
</evidence>
<protein>
    <submittedName>
        <fullName evidence="2">Glycosyltransferase family 2 protein</fullName>
    </submittedName>
</protein>
<dbReference type="Pfam" id="PF00535">
    <property type="entry name" value="Glycos_transf_2"/>
    <property type="match status" value="1"/>
</dbReference>
<dbReference type="SUPFAM" id="SSF53448">
    <property type="entry name" value="Nucleotide-diphospho-sugar transferases"/>
    <property type="match status" value="1"/>
</dbReference>
<feature type="domain" description="Glycosyltransferase 2-like" evidence="1">
    <location>
        <begin position="34"/>
        <end position="211"/>
    </location>
</feature>